<accession>A0A7C5LZ42</accession>
<dbReference type="Proteomes" id="UP000885830">
    <property type="component" value="Unassembled WGS sequence"/>
</dbReference>
<feature type="non-terminal residue" evidence="1">
    <location>
        <position position="1"/>
    </location>
</feature>
<dbReference type="EMBL" id="DRMJ01000063">
    <property type="protein sequence ID" value="HHL42248.1"/>
    <property type="molecule type" value="Genomic_DNA"/>
</dbReference>
<protein>
    <recommendedName>
        <fullName evidence="2">DUF11 domain-containing protein</fullName>
    </recommendedName>
</protein>
<dbReference type="AlphaFoldDB" id="A0A7C5LZ42"/>
<evidence type="ECO:0008006" key="2">
    <source>
        <dbReference type="Google" id="ProtNLM"/>
    </source>
</evidence>
<name>A0A7C5LZ42_9PROT</name>
<evidence type="ECO:0000313" key="1">
    <source>
        <dbReference type="EMBL" id="HHL42248.1"/>
    </source>
</evidence>
<comment type="caution">
    <text evidence="1">The sequence shown here is derived from an EMBL/GenBank/DDBJ whole genome shotgun (WGS) entry which is preliminary data.</text>
</comment>
<organism evidence="1">
    <name type="scientific">Hellea balneolensis</name>
    <dbReference type="NCBI Taxonomy" id="287478"/>
    <lineage>
        <taxon>Bacteria</taxon>
        <taxon>Pseudomonadati</taxon>
        <taxon>Pseudomonadota</taxon>
        <taxon>Alphaproteobacteria</taxon>
        <taxon>Maricaulales</taxon>
        <taxon>Robiginitomaculaceae</taxon>
        <taxon>Hellea</taxon>
    </lineage>
</organism>
<reference evidence="1" key="1">
    <citation type="journal article" date="2020" name="mSystems">
        <title>Genome- and Community-Level Interaction Insights into Carbon Utilization and Element Cycling Functions of Hydrothermarchaeota in Hydrothermal Sediment.</title>
        <authorList>
            <person name="Zhou Z."/>
            <person name="Liu Y."/>
            <person name="Xu W."/>
            <person name="Pan J."/>
            <person name="Luo Z.H."/>
            <person name="Li M."/>
        </authorList>
    </citation>
    <scope>NUCLEOTIDE SEQUENCE [LARGE SCALE GENOMIC DNA]</scope>
    <source>
        <strain evidence="1">HyVt-485</strain>
    </source>
</reference>
<gene>
    <name evidence="1" type="ORF">ENJ42_01400</name>
</gene>
<dbReference type="NCBIfam" id="TIGR01451">
    <property type="entry name" value="B_ant_repeat"/>
    <property type="match status" value="1"/>
</dbReference>
<proteinExistence type="predicted"/>
<dbReference type="InterPro" id="IPR047589">
    <property type="entry name" value="DUF11_rpt"/>
</dbReference>
<sequence>WGASFPTGSHRPDLFVGGAGFSGSKTFTDPTGASYQVDWQVGRINQVGPGLPTSTTFIVATGGSVTYGPSTKIQSNSPNPYSTDTRLSTSVSGTGLKAVKLDFTNSTTDVFEFGIYVGDLESRPNNGTVGRVILFDTGGTVIGDHPIVFTGTIQTAGADILYTVTEPVGTPTGPANNDNGDWGNATTSFLSISSDTAIGSVIIHVGDDDHTTNNTGSTEQLGLVGFQIPAAPITVGTAQLTASKSVALFDTAPTAYALPGEDVIYSILVTNEGSGASDTDSIFLVDTLPNELIFFNGDIDGPGPATGAVRFAQNSASLSFDPAVDVKYSNGAVAPASFAACNYAPSAGYDPAVKFICLNPKGAMANGTPSPNFTLDFRAQIK</sequence>